<evidence type="ECO:0000313" key="5">
    <source>
        <dbReference type="Proteomes" id="UP001187531"/>
    </source>
</evidence>
<organism evidence="4 5">
    <name type="scientific">Artemia franciscana</name>
    <name type="common">Brine shrimp</name>
    <name type="synonym">Artemia sanfranciscana</name>
    <dbReference type="NCBI Taxonomy" id="6661"/>
    <lineage>
        <taxon>Eukaryota</taxon>
        <taxon>Metazoa</taxon>
        <taxon>Ecdysozoa</taxon>
        <taxon>Arthropoda</taxon>
        <taxon>Crustacea</taxon>
        <taxon>Branchiopoda</taxon>
        <taxon>Anostraca</taxon>
        <taxon>Artemiidae</taxon>
        <taxon>Artemia</taxon>
    </lineage>
</organism>
<reference evidence="4" key="1">
    <citation type="submission" date="2023-07" db="EMBL/GenBank/DDBJ databases">
        <title>Chromosome-level genome assembly of Artemia franciscana.</title>
        <authorList>
            <person name="Jo E."/>
        </authorList>
    </citation>
    <scope>NUCLEOTIDE SEQUENCE</scope>
    <source>
        <tissue evidence="4">Whole body</tissue>
    </source>
</reference>
<evidence type="ECO:0000256" key="2">
    <source>
        <dbReference type="SAM" id="Phobius"/>
    </source>
</evidence>
<dbReference type="EMBL" id="JAVRJZ010000019">
    <property type="protein sequence ID" value="KAK2707238.1"/>
    <property type="molecule type" value="Genomic_DNA"/>
</dbReference>
<feature type="region of interest" description="Disordered" evidence="1">
    <location>
        <begin position="224"/>
        <end position="252"/>
    </location>
</feature>
<keyword evidence="2" id="KW-0812">Transmembrane</keyword>
<dbReference type="Proteomes" id="UP001187531">
    <property type="component" value="Unassembled WGS sequence"/>
</dbReference>
<feature type="chain" id="PRO_5041673406" evidence="3">
    <location>
        <begin position="18"/>
        <end position="551"/>
    </location>
</feature>
<feature type="compositionally biased region" description="Low complexity" evidence="1">
    <location>
        <begin position="225"/>
        <end position="252"/>
    </location>
</feature>
<name>A0AA88HE35_ARTSF</name>
<keyword evidence="2" id="KW-0472">Membrane</keyword>
<evidence type="ECO:0000313" key="4">
    <source>
        <dbReference type="EMBL" id="KAK2707238.1"/>
    </source>
</evidence>
<keyword evidence="5" id="KW-1185">Reference proteome</keyword>
<evidence type="ECO:0000256" key="3">
    <source>
        <dbReference type="SAM" id="SignalP"/>
    </source>
</evidence>
<dbReference type="AlphaFoldDB" id="A0AA88HE35"/>
<proteinExistence type="predicted"/>
<feature type="signal peptide" evidence="3">
    <location>
        <begin position="1"/>
        <end position="17"/>
    </location>
</feature>
<feature type="transmembrane region" description="Helical" evidence="2">
    <location>
        <begin position="415"/>
        <end position="440"/>
    </location>
</feature>
<accession>A0AA88HE35</accession>
<comment type="caution">
    <text evidence="4">The sequence shown here is derived from an EMBL/GenBank/DDBJ whole genome shotgun (WGS) entry which is preliminary data.</text>
</comment>
<protein>
    <submittedName>
        <fullName evidence="4">Uncharacterized protein</fullName>
    </submittedName>
</protein>
<evidence type="ECO:0000256" key="1">
    <source>
        <dbReference type="SAM" id="MobiDB-lite"/>
    </source>
</evidence>
<gene>
    <name evidence="4" type="ORF">QYM36_015053</name>
</gene>
<keyword evidence="2" id="KW-1133">Transmembrane helix</keyword>
<keyword evidence="3" id="KW-0732">Signal</keyword>
<sequence>MWFYVLLLWSPMQFAIAHEEIEGLFDIYSEGDGTQHQVDPKFSTKDAIVYFNDTVLEGFGCWHPLCDSTQGYWNVNTDENDDRNNYIYLETEGVSKMYEGAHFHSNLITLQETNEINLALTARNLYGRVHFSVHVYDPSQNSHYRPLAFGIPFQNDWSVFNTTLTLPSSELPTDKPVSICLYTETLGEDPHGIQIQRFELYENGATNQLVDDCRSPITEDPGYCSVTTSTTESSVSETIENTESTSVSETTIVSSTLNNTEAHSSYSTGYELSTESSSVTNFQSSTVSVLTTHSVLSTDITTGTEMHTVPSLTSELSSTVDPTKETSTVKTTVSTSLVVTTPVSSTISSNYTIEGGSTKTTNNMSSVITTTGTLPTFSTLPNASDITSDPLSTTETISTEATTPNFSDFVTTPELILFLIMTILLSVIVLILLFILCILLRRRRKIKEQPKAYIEAAQVTPTPLVDFSIKDNDLLYKETFYENQIDIVSEGSSPNPIPIIDREYQNKRLSYPLMGTAIKRVPMESFRTGYDYDEQAPRLRMAKSTQEVLLV</sequence>